<proteinExistence type="predicted"/>
<dbReference type="EMBL" id="CAKKLH010000001">
    <property type="protein sequence ID" value="CAH0098008.1"/>
    <property type="molecule type" value="Genomic_DNA"/>
</dbReference>
<reference evidence="3" key="1">
    <citation type="submission" date="2021-11" db="EMBL/GenBank/DDBJ databases">
        <authorList>
            <person name="Schell T."/>
        </authorList>
    </citation>
    <scope>NUCLEOTIDE SEQUENCE</scope>
    <source>
        <strain evidence="3">M5</strain>
    </source>
</reference>
<dbReference type="AlphaFoldDB" id="A0A8J2WBT1"/>
<evidence type="ECO:0000313" key="3">
    <source>
        <dbReference type="EMBL" id="CAH0098008.1"/>
    </source>
</evidence>
<dbReference type="OrthoDB" id="10260307at2759"/>
<evidence type="ECO:0000313" key="4">
    <source>
        <dbReference type="Proteomes" id="UP000789390"/>
    </source>
</evidence>
<dbReference type="Proteomes" id="UP000789390">
    <property type="component" value="Unassembled WGS sequence"/>
</dbReference>
<name>A0A8J2WBT1_9CRUS</name>
<dbReference type="PANTHER" id="PTHR46763:SF1">
    <property type="entry name" value="DYNEIN REGULATORY COMPLEX PROTEIN 8"/>
    <property type="match status" value="1"/>
</dbReference>
<organism evidence="3 4">
    <name type="scientific">Daphnia galeata</name>
    <dbReference type="NCBI Taxonomy" id="27404"/>
    <lineage>
        <taxon>Eukaryota</taxon>
        <taxon>Metazoa</taxon>
        <taxon>Ecdysozoa</taxon>
        <taxon>Arthropoda</taxon>
        <taxon>Crustacea</taxon>
        <taxon>Branchiopoda</taxon>
        <taxon>Diplostraca</taxon>
        <taxon>Cladocera</taxon>
        <taxon>Anomopoda</taxon>
        <taxon>Daphniidae</taxon>
        <taxon>Daphnia</taxon>
    </lineage>
</organism>
<dbReference type="Gene3D" id="1.10.238.10">
    <property type="entry name" value="EF-hand"/>
    <property type="match status" value="2"/>
</dbReference>
<keyword evidence="4" id="KW-1185">Reference proteome</keyword>
<dbReference type="InterPro" id="IPR002048">
    <property type="entry name" value="EF_hand_dom"/>
</dbReference>
<protein>
    <recommendedName>
        <fullName evidence="2">EF-hand domain-containing protein</fullName>
    </recommendedName>
</protein>
<dbReference type="InterPro" id="IPR011992">
    <property type="entry name" value="EF-hand-dom_pair"/>
</dbReference>
<accession>A0A8J2WBT1</accession>
<dbReference type="GO" id="GO:0043226">
    <property type="term" value="C:organelle"/>
    <property type="evidence" value="ECO:0007669"/>
    <property type="project" value="UniProtKB-ARBA"/>
</dbReference>
<dbReference type="PROSITE" id="PS50222">
    <property type="entry name" value="EF_HAND_2"/>
    <property type="match status" value="1"/>
</dbReference>
<comment type="caution">
    <text evidence="3">The sequence shown here is derived from an EMBL/GenBank/DDBJ whole genome shotgun (WGS) entry which is preliminary data.</text>
</comment>
<evidence type="ECO:0000259" key="2">
    <source>
        <dbReference type="PROSITE" id="PS50222"/>
    </source>
</evidence>
<keyword evidence="1" id="KW-0677">Repeat</keyword>
<evidence type="ECO:0000256" key="1">
    <source>
        <dbReference type="ARBA" id="ARBA00022737"/>
    </source>
</evidence>
<dbReference type="FunFam" id="1.10.238.10:FF:000178">
    <property type="entry name" value="Calmodulin-2 A"/>
    <property type="match status" value="1"/>
</dbReference>
<dbReference type="PANTHER" id="PTHR46763">
    <property type="entry name" value="DYNEIN REGULATORY COMPLEX PROTEIN 8"/>
    <property type="match status" value="1"/>
</dbReference>
<gene>
    <name evidence="3" type="ORF">DGAL_LOCUS55</name>
</gene>
<dbReference type="GO" id="GO:0005509">
    <property type="term" value="F:calcium ion binding"/>
    <property type="evidence" value="ECO:0007669"/>
    <property type="project" value="InterPro"/>
</dbReference>
<dbReference type="SUPFAM" id="SSF47473">
    <property type="entry name" value="EF-hand"/>
    <property type="match status" value="1"/>
</dbReference>
<feature type="domain" description="EF-hand" evidence="2">
    <location>
        <begin position="105"/>
        <end position="140"/>
    </location>
</feature>
<sequence length="182" mass="20371">MANDCQNKKDAEFNGDHRLPTPTIECPFTKLATEAFLVFDALSNESVDVREVGTIIRSLGCCPSESELQHLVTAMEGEGTTQFVTLQKFAPTVSGLLQQKRFQSATEDLILRAFQTLDSERKGYLTKKELESSLTGSGEPFSADEMEEMWTAIKALRFPSDSDRVLPSDAFDYSLYAKYMMK</sequence>